<sequence>MPATPRPTLQPTLLLVRPAAQAAQQAQRLAAAGIAALPFCVEDTVADDAALAVLPQQAAGADWLVFVSPSCIELAWPHLAGLPLAAKLACVGRASADKLAALSGRTVLHPPQGNDSDALLALPPLQQLSGQTVLIVRGDGGRPQLGETLARRGARVVYAEVYHRVPVEADWTLFDRLAASNPALLITSSHSATLLFRQAGAARQRALLGCRFIALHPRIAATLQQLGVTRPLLAADETALCALFAARQQP</sequence>
<comment type="function">
    <text evidence="6 9">Catalyzes cyclization of the linear tetrapyrrole, hydroxymethylbilane, to the macrocyclic uroporphyrinogen III.</text>
</comment>
<reference evidence="11 12" key="1">
    <citation type="submission" date="2023-01" db="EMBL/GenBank/DDBJ databases">
        <title>Novel species of the genus Vogesella isolated from rivers.</title>
        <authorList>
            <person name="Lu H."/>
        </authorList>
    </citation>
    <scope>NUCLEOTIDE SEQUENCE [LARGE SCALE GENOMIC DNA]</scope>
    <source>
        <strain evidence="11 12">LYT5W</strain>
    </source>
</reference>
<comment type="pathway">
    <text evidence="1 9">Porphyrin-containing compound metabolism; protoporphyrin-IX biosynthesis; coproporphyrinogen-III from 5-aminolevulinate: step 3/4.</text>
</comment>
<evidence type="ECO:0000256" key="5">
    <source>
        <dbReference type="ARBA" id="ARBA00023244"/>
    </source>
</evidence>
<evidence type="ECO:0000313" key="12">
    <source>
        <dbReference type="Proteomes" id="UP001222030"/>
    </source>
</evidence>
<dbReference type="Proteomes" id="UP001222030">
    <property type="component" value="Unassembled WGS sequence"/>
</dbReference>
<evidence type="ECO:0000256" key="1">
    <source>
        <dbReference type="ARBA" id="ARBA00004772"/>
    </source>
</evidence>
<dbReference type="RefSeq" id="WP_272770878.1">
    <property type="nucleotide sequence ID" value="NZ_JAQQLE010000002.1"/>
</dbReference>
<feature type="domain" description="Tetrapyrrole biosynthesis uroporphyrinogen III synthase" evidence="10">
    <location>
        <begin position="26"/>
        <end position="238"/>
    </location>
</feature>
<dbReference type="Gene3D" id="3.40.50.10090">
    <property type="match status" value="2"/>
</dbReference>
<dbReference type="EC" id="4.2.1.75" evidence="3 9"/>
<dbReference type="PANTHER" id="PTHR38042">
    <property type="entry name" value="UROPORPHYRINOGEN-III SYNTHASE, CHLOROPLASTIC"/>
    <property type="match status" value="1"/>
</dbReference>
<evidence type="ECO:0000256" key="6">
    <source>
        <dbReference type="ARBA" id="ARBA00037589"/>
    </source>
</evidence>
<evidence type="ECO:0000256" key="9">
    <source>
        <dbReference type="RuleBase" id="RU366031"/>
    </source>
</evidence>
<keyword evidence="12" id="KW-1185">Reference proteome</keyword>
<dbReference type="EMBL" id="JAQQLE010000002">
    <property type="protein sequence ID" value="MDC7713220.1"/>
    <property type="molecule type" value="Genomic_DNA"/>
</dbReference>
<evidence type="ECO:0000256" key="2">
    <source>
        <dbReference type="ARBA" id="ARBA00008133"/>
    </source>
</evidence>
<dbReference type="Pfam" id="PF02602">
    <property type="entry name" value="HEM4"/>
    <property type="match status" value="1"/>
</dbReference>
<evidence type="ECO:0000256" key="3">
    <source>
        <dbReference type="ARBA" id="ARBA00013109"/>
    </source>
</evidence>
<comment type="catalytic activity">
    <reaction evidence="8 9">
        <text>hydroxymethylbilane = uroporphyrinogen III + H2O</text>
        <dbReference type="Rhea" id="RHEA:18965"/>
        <dbReference type="ChEBI" id="CHEBI:15377"/>
        <dbReference type="ChEBI" id="CHEBI:57308"/>
        <dbReference type="ChEBI" id="CHEBI:57845"/>
        <dbReference type="EC" id="4.2.1.75"/>
    </reaction>
</comment>
<accession>A0ABT5IKY8</accession>
<keyword evidence="5 9" id="KW-0627">Porphyrin biosynthesis</keyword>
<evidence type="ECO:0000256" key="7">
    <source>
        <dbReference type="ARBA" id="ARBA00040167"/>
    </source>
</evidence>
<dbReference type="InterPro" id="IPR003754">
    <property type="entry name" value="4pyrrol_synth_uPrphyn_synth"/>
</dbReference>
<comment type="similarity">
    <text evidence="2 9">Belongs to the uroporphyrinogen-III synthase family.</text>
</comment>
<protein>
    <recommendedName>
        <fullName evidence="7 9">Uroporphyrinogen-III synthase</fullName>
        <ecNumber evidence="3 9">4.2.1.75</ecNumber>
    </recommendedName>
</protein>
<keyword evidence="4 9" id="KW-0456">Lyase</keyword>
<organism evidence="11 12">
    <name type="scientific">Vogesella margarita</name>
    <dbReference type="NCBI Taxonomy" id="2984199"/>
    <lineage>
        <taxon>Bacteria</taxon>
        <taxon>Pseudomonadati</taxon>
        <taxon>Pseudomonadota</taxon>
        <taxon>Betaproteobacteria</taxon>
        <taxon>Neisseriales</taxon>
        <taxon>Chromobacteriaceae</taxon>
        <taxon>Vogesella</taxon>
    </lineage>
</organism>
<evidence type="ECO:0000313" key="11">
    <source>
        <dbReference type="EMBL" id="MDC7713220.1"/>
    </source>
</evidence>
<proteinExistence type="inferred from homology"/>
<dbReference type="SUPFAM" id="SSF69618">
    <property type="entry name" value="HemD-like"/>
    <property type="match status" value="1"/>
</dbReference>
<dbReference type="PANTHER" id="PTHR38042:SF1">
    <property type="entry name" value="UROPORPHYRINOGEN-III SYNTHASE, CHLOROPLASTIC"/>
    <property type="match status" value="1"/>
</dbReference>
<dbReference type="CDD" id="cd06578">
    <property type="entry name" value="HemD"/>
    <property type="match status" value="1"/>
</dbReference>
<name>A0ABT5IKY8_9NEIS</name>
<evidence type="ECO:0000256" key="4">
    <source>
        <dbReference type="ARBA" id="ARBA00023239"/>
    </source>
</evidence>
<gene>
    <name evidence="11" type="ORF">PQU96_03575</name>
</gene>
<evidence type="ECO:0000256" key="8">
    <source>
        <dbReference type="ARBA" id="ARBA00048617"/>
    </source>
</evidence>
<evidence type="ECO:0000259" key="10">
    <source>
        <dbReference type="Pfam" id="PF02602"/>
    </source>
</evidence>
<comment type="caution">
    <text evidence="11">The sequence shown here is derived from an EMBL/GenBank/DDBJ whole genome shotgun (WGS) entry which is preliminary data.</text>
</comment>
<dbReference type="InterPro" id="IPR036108">
    <property type="entry name" value="4pyrrol_syn_uPrphyn_synt_sf"/>
</dbReference>
<dbReference type="InterPro" id="IPR039793">
    <property type="entry name" value="UROS/Hem4"/>
</dbReference>